<reference evidence="1 2" key="1">
    <citation type="submission" date="2016-10" db="EMBL/GenBank/DDBJ databases">
        <authorList>
            <person name="de Groot N.N."/>
        </authorList>
    </citation>
    <scope>NUCLEOTIDE SEQUENCE [LARGE SCALE GENOMIC DNA]</scope>
    <source>
        <strain evidence="1 2">LMG 2247</strain>
    </source>
</reference>
<protein>
    <submittedName>
        <fullName evidence="1">Uncharacterized protein</fullName>
    </submittedName>
</protein>
<evidence type="ECO:0000313" key="2">
    <source>
        <dbReference type="Proteomes" id="UP000199706"/>
    </source>
</evidence>
<name>A0A1G7ZIU8_9BURK</name>
<dbReference type="Proteomes" id="UP000199706">
    <property type="component" value="Unassembled WGS sequence"/>
</dbReference>
<evidence type="ECO:0000313" key="1">
    <source>
        <dbReference type="EMBL" id="SDH08672.1"/>
    </source>
</evidence>
<organism evidence="1 2">
    <name type="scientific">Paraburkholderia phenazinium</name>
    <dbReference type="NCBI Taxonomy" id="60549"/>
    <lineage>
        <taxon>Bacteria</taxon>
        <taxon>Pseudomonadati</taxon>
        <taxon>Pseudomonadota</taxon>
        <taxon>Betaproteobacteria</taxon>
        <taxon>Burkholderiales</taxon>
        <taxon>Burkholderiaceae</taxon>
        <taxon>Paraburkholderia</taxon>
    </lineage>
</organism>
<proteinExistence type="predicted"/>
<gene>
    <name evidence="1" type="ORF">SAMN05216466_10751</name>
</gene>
<sequence>MSLIGSAIQILNGGAQLSYSSGDNAVIVATDNYNNCWADFRSSGNANVVQPGVWVVGKVTDGSFELTGQTPPTLQPIPAEVEAWIEAVNTRSPD</sequence>
<dbReference type="RefSeq" id="WP_090685720.1">
    <property type="nucleotide sequence ID" value="NZ_FNCJ01000007.1"/>
</dbReference>
<dbReference type="EMBL" id="FNCJ01000007">
    <property type="protein sequence ID" value="SDH08672.1"/>
    <property type="molecule type" value="Genomic_DNA"/>
</dbReference>
<dbReference type="AlphaFoldDB" id="A0A1G7ZIU8"/>
<accession>A0A1G7ZIU8</accession>